<dbReference type="OrthoDB" id="9806367at2"/>
<organism evidence="1 2">
    <name type="scientific">Rhodoblastus sphagnicola</name>
    <dbReference type="NCBI Taxonomy" id="333368"/>
    <lineage>
        <taxon>Bacteria</taxon>
        <taxon>Pseudomonadati</taxon>
        <taxon>Pseudomonadota</taxon>
        <taxon>Alphaproteobacteria</taxon>
        <taxon>Hyphomicrobiales</taxon>
        <taxon>Rhodoblastaceae</taxon>
        <taxon>Rhodoblastus</taxon>
    </lineage>
</organism>
<reference evidence="1 2" key="1">
    <citation type="journal article" date="2018" name="Arch. Microbiol.">
        <title>New insights into the metabolic potential of the phototrophic purple bacterium Rhodopila globiformis DSM 161(T) from its draft genome sequence and evidence for a vanadium-dependent nitrogenase.</title>
        <authorList>
            <person name="Imhoff J.F."/>
            <person name="Rahn T."/>
            <person name="Kunzel S."/>
            <person name="Neulinger S.C."/>
        </authorList>
    </citation>
    <scope>NUCLEOTIDE SEQUENCE [LARGE SCALE GENOMIC DNA]</scope>
    <source>
        <strain evidence="1 2">DSM 16996</strain>
    </source>
</reference>
<accession>A0A2S6NEP9</accession>
<dbReference type="Proteomes" id="UP000239089">
    <property type="component" value="Unassembled WGS sequence"/>
</dbReference>
<sequence length="150" mass="16767">MVSESGAQARTLRLMAMDEADLAVLSAHAQDAVLHVADMLFQQRERRFILALHRFDWLRAEAHLRVQAGLHFEHVRKAALHGFRQDRPEDILNLLSIAFIPGDAPSGEILLTFSGGCAIKLEVECIEARLADLGPRWPCKNAPEHQGEAR</sequence>
<dbReference type="InterPro" id="IPR021335">
    <property type="entry name" value="DUF2948"/>
</dbReference>
<evidence type="ECO:0000313" key="1">
    <source>
        <dbReference type="EMBL" id="PPQ33091.1"/>
    </source>
</evidence>
<keyword evidence="2" id="KW-1185">Reference proteome</keyword>
<dbReference type="EMBL" id="NHSJ01000029">
    <property type="protein sequence ID" value="PPQ33091.1"/>
    <property type="molecule type" value="Genomic_DNA"/>
</dbReference>
<gene>
    <name evidence="1" type="ORF">CCR94_02920</name>
</gene>
<dbReference type="AlphaFoldDB" id="A0A2S6NEP9"/>
<protein>
    <recommendedName>
        <fullName evidence="3">DUF2948 domain-containing protein</fullName>
    </recommendedName>
</protein>
<evidence type="ECO:0008006" key="3">
    <source>
        <dbReference type="Google" id="ProtNLM"/>
    </source>
</evidence>
<proteinExistence type="predicted"/>
<name>A0A2S6NEP9_9HYPH</name>
<comment type="caution">
    <text evidence="1">The sequence shown here is derived from an EMBL/GenBank/DDBJ whole genome shotgun (WGS) entry which is preliminary data.</text>
</comment>
<evidence type="ECO:0000313" key="2">
    <source>
        <dbReference type="Proteomes" id="UP000239089"/>
    </source>
</evidence>
<dbReference type="Pfam" id="PF11164">
    <property type="entry name" value="DUF2948"/>
    <property type="match status" value="1"/>
</dbReference>